<sequence>MNINEERKTLPFVCNNIIFYEESAKHNLNNKKAKKMSQTISNEGRGRRIMHQYVSRPHATRVNVEKIKELNYIYCLIYRILKISLNSTIFCFEVEHLNRIEWQHCTTLTARRLVAPWIIILQYVENIAFAVDVISVHKCMAQVCTPSMTVVKIKLI</sequence>
<accession>A0A0C2N537</accession>
<dbReference type="AlphaFoldDB" id="A0A0C2N537"/>
<reference evidence="1 2" key="1">
    <citation type="journal article" date="2014" name="Genome Biol. Evol.">
        <title>The genome of the myxosporean Thelohanellus kitauei shows adaptations to nutrient acquisition within its fish host.</title>
        <authorList>
            <person name="Yang Y."/>
            <person name="Xiong J."/>
            <person name="Zhou Z."/>
            <person name="Huo F."/>
            <person name="Miao W."/>
            <person name="Ran C."/>
            <person name="Liu Y."/>
            <person name="Zhang J."/>
            <person name="Feng J."/>
            <person name="Wang M."/>
            <person name="Wang M."/>
            <person name="Wang L."/>
            <person name="Yao B."/>
        </authorList>
    </citation>
    <scope>NUCLEOTIDE SEQUENCE [LARGE SCALE GENOMIC DNA]</scope>
    <source>
        <strain evidence="1">Wuqing</strain>
    </source>
</reference>
<evidence type="ECO:0000313" key="1">
    <source>
        <dbReference type="EMBL" id="KII74741.1"/>
    </source>
</evidence>
<dbReference type="Proteomes" id="UP000031668">
    <property type="component" value="Unassembled WGS sequence"/>
</dbReference>
<proteinExistence type="predicted"/>
<dbReference type="EMBL" id="JWZT01000291">
    <property type="protein sequence ID" value="KII74741.1"/>
    <property type="molecule type" value="Genomic_DNA"/>
</dbReference>
<organism evidence="1 2">
    <name type="scientific">Thelohanellus kitauei</name>
    <name type="common">Myxosporean</name>
    <dbReference type="NCBI Taxonomy" id="669202"/>
    <lineage>
        <taxon>Eukaryota</taxon>
        <taxon>Metazoa</taxon>
        <taxon>Cnidaria</taxon>
        <taxon>Myxozoa</taxon>
        <taxon>Myxosporea</taxon>
        <taxon>Bivalvulida</taxon>
        <taxon>Platysporina</taxon>
        <taxon>Myxobolidae</taxon>
        <taxon>Thelohanellus</taxon>
    </lineage>
</organism>
<comment type="caution">
    <text evidence="1">The sequence shown here is derived from an EMBL/GenBank/DDBJ whole genome shotgun (WGS) entry which is preliminary data.</text>
</comment>
<protein>
    <submittedName>
        <fullName evidence="1">Uncharacterized protein</fullName>
    </submittedName>
</protein>
<gene>
    <name evidence="1" type="ORF">RF11_00231</name>
</gene>
<keyword evidence="2" id="KW-1185">Reference proteome</keyword>
<evidence type="ECO:0000313" key="2">
    <source>
        <dbReference type="Proteomes" id="UP000031668"/>
    </source>
</evidence>
<name>A0A0C2N537_THEKT</name>